<dbReference type="EMBL" id="JAIWYP010000012">
    <property type="protein sequence ID" value="KAH3728066.1"/>
    <property type="molecule type" value="Genomic_DNA"/>
</dbReference>
<dbReference type="AlphaFoldDB" id="A0A9D4HR81"/>
<reference evidence="2" key="2">
    <citation type="submission" date="2020-11" db="EMBL/GenBank/DDBJ databases">
        <authorList>
            <person name="McCartney M.A."/>
            <person name="Auch B."/>
            <person name="Kono T."/>
            <person name="Mallez S."/>
            <person name="Becker A."/>
            <person name="Gohl D.M."/>
            <person name="Silverstein K.A.T."/>
            <person name="Koren S."/>
            <person name="Bechman K.B."/>
            <person name="Herman A."/>
            <person name="Abrahante J.E."/>
            <person name="Garbe J."/>
        </authorList>
    </citation>
    <scope>NUCLEOTIDE SEQUENCE</scope>
    <source>
        <strain evidence="2">Duluth1</strain>
        <tissue evidence="2">Whole animal</tissue>
    </source>
</reference>
<organism evidence="2 3">
    <name type="scientific">Dreissena polymorpha</name>
    <name type="common">Zebra mussel</name>
    <name type="synonym">Mytilus polymorpha</name>
    <dbReference type="NCBI Taxonomy" id="45954"/>
    <lineage>
        <taxon>Eukaryota</taxon>
        <taxon>Metazoa</taxon>
        <taxon>Spiralia</taxon>
        <taxon>Lophotrochozoa</taxon>
        <taxon>Mollusca</taxon>
        <taxon>Bivalvia</taxon>
        <taxon>Autobranchia</taxon>
        <taxon>Heteroconchia</taxon>
        <taxon>Euheterodonta</taxon>
        <taxon>Imparidentia</taxon>
        <taxon>Neoheterodontei</taxon>
        <taxon>Myida</taxon>
        <taxon>Dreissenoidea</taxon>
        <taxon>Dreissenidae</taxon>
        <taxon>Dreissena</taxon>
    </lineage>
</organism>
<name>A0A9D4HR81_DREPO</name>
<feature type="region of interest" description="Disordered" evidence="1">
    <location>
        <begin position="1"/>
        <end position="46"/>
    </location>
</feature>
<dbReference type="Proteomes" id="UP000828390">
    <property type="component" value="Unassembled WGS sequence"/>
</dbReference>
<evidence type="ECO:0000256" key="1">
    <source>
        <dbReference type="SAM" id="MobiDB-lite"/>
    </source>
</evidence>
<proteinExistence type="predicted"/>
<reference evidence="2" key="1">
    <citation type="journal article" date="2019" name="bioRxiv">
        <title>The Genome of the Zebra Mussel, Dreissena polymorpha: A Resource for Invasive Species Research.</title>
        <authorList>
            <person name="McCartney M.A."/>
            <person name="Auch B."/>
            <person name="Kono T."/>
            <person name="Mallez S."/>
            <person name="Zhang Y."/>
            <person name="Obille A."/>
            <person name="Becker A."/>
            <person name="Abrahante J.E."/>
            <person name="Garbe J."/>
            <person name="Badalamenti J.P."/>
            <person name="Herman A."/>
            <person name="Mangelson H."/>
            <person name="Liachko I."/>
            <person name="Sullivan S."/>
            <person name="Sone E.D."/>
            <person name="Koren S."/>
            <person name="Silverstein K.A.T."/>
            <person name="Beckman K.B."/>
            <person name="Gohl D.M."/>
        </authorList>
    </citation>
    <scope>NUCLEOTIDE SEQUENCE</scope>
    <source>
        <strain evidence="2">Duluth1</strain>
        <tissue evidence="2">Whole animal</tissue>
    </source>
</reference>
<accession>A0A9D4HR81</accession>
<evidence type="ECO:0000313" key="3">
    <source>
        <dbReference type="Proteomes" id="UP000828390"/>
    </source>
</evidence>
<feature type="compositionally biased region" description="Polar residues" evidence="1">
    <location>
        <begin position="8"/>
        <end position="18"/>
    </location>
</feature>
<gene>
    <name evidence="2" type="ORF">DPMN_054013</name>
</gene>
<comment type="caution">
    <text evidence="2">The sequence shown here is derived from an EMBL/GenBank/DDBJ whole genome shotgun (WGS) entry which is preliminary data.</text>
</comment>
<keyword evidence="3" id="KW-1185">Reference proteome</keyword>
<sequence length="86" mass="9525">MTYLTPLGGQNSHGSANPATEGPRIDWSSVERTARPPPAYSELSCAQRRITPSAPFASYRSSVIGRFPPPSYDNVMRDPKTFQLHF</sequence>
<evidence type="ECO:0000313" key="2">
    <source>
        <dbReference type="EMBL" id="KAH3728066.1"/>
    </source>
</evidence>
<protein>
    <submittedName>
        <fullName evidence="2">Uncharacterized protein</fullName>
    </submittedName>
</protein>